<dbReference type="EMBL" id="JQ844253">
    <property type="protein sequence ID" value="AGS53838.1"/>
    <property type="molecule type" value="Genomic_DNA"/>
</dbReference>
<protein>
    <submittedName>
        <fullName evidence="1">Uncharacterized protein</fullName>
    </submittedName>
</protein>
<proteinExistence type="predicted"/>
<organism evidence="1">
    <name type="scientific">uncultured bacterium contig00054</name>
    <dbReference type="NCBI Taxonomy" id="1181538"/>
    <lineage>
        <taxon>Bacteria</taxon>
        <taxon>environmental samples</taxon>
    </lineage>
</organism>
<accession>A0A806K1R4</accession>
<dbReference type="AlphaFoldDB" id="A0A806K1R4"/>
<name>A0A806K1R4_9BACT</name>
<evidence type="ECO:0000313" key="1">
    <source>
        <dbReference type="EMBL" id="AGS53838.1"/>
    </source>
</evidence>
<reference evidence="1" key="1">
    <citation type="submission" date="2012-03" db="EMBL/GenBank/DDBJ databases">
        <title>Functional metagenomics reveals considerable lignocellulase gene clusters in the gut microbiome of a wood-feeding higher termite.</title>
        <authorList>
            <person name="Liu N."/>
        </authorList>
    </citation>
    <scope>NUCLEOTIDE SEQUENCE</scope>
</reference>
<sequence>MRALTEKVPGVAGGGGAKRFLRFSGGGDLRIRQRESMAGKSSVLKILLSYM</sequence>